<name>A0AAD9U7A7_9ROSI</name>
<evidence type="ECO:0000313" key="2">
    <source>
        <dbReference type="Proteomes" id="UP001280121"/>
    </source>
</evidence>
<accession>A0AAD9U7A7</accession>
<reference evidence="1" key="1">
    <citation type="journal article" date="2023" name="Plant J.">
        <title>Genome sequences and population genomics provide insights into the demographic history, inbreeding, and mutation load of two 'living fossil' tree species of Dipteronia.</title>
        <authorList>
            <person name="Feng Y."/>
            <person name="Comes H.P."/>
            <person name="Chen J."/>
            <person name="Zhu S."/>
            <person name="Lu R."/>
            <person name="Zhang X."/>
            <person name="Li P."/>
            <person name="Qiu J."/>
            <person name="Olsen K.M."/>
            <person name="Qiu Y."/>
        </authorList>
    </citation>
    <scope>NUCLEOTIDE SEQUENCE</scope>
    <source>
        <strain evidence="1">KIB01</strain>
    </source>
</reference>
<dbReference type="EMBL" id="JANJYI010000005">
    <property type="protein sequence ID" value="KAK2648762.1"/>
    <property type="molecule type" value="Genomic_DNA"/>
</dbReference>
<proteinExistence type="predicted"/>
<dbReference type="Proteomes" id="UP001280121">
    <property type="component" value="Unassembled WGS sequence"/>
</dbReference>
<sequence length="54" mass="5927">CNDILGKELESQFTEHLMSLKGFKLPGTKSNFLISCKGLKSSRGSTVKSISSRH</sequence>
<evidence type="ECO:0000313" key="1">
    <source>
        <dbReference type="EMBL" id="KAK2648762.1"/>
    </source>
</evidence>
<organism evidence="1 2">
    <name type="scientific">Dipteronia dyeriana</name>
    <dbReference type="NCBI Taxonomy" id="168575"/>
    <lineage>
        <taxon>Eukaryota</taxon>
        <taxon>Viridiplantae</taxon>
        <taxon>Streptophyta</taxon>
        <taxon>Embryophyta</taxon>
        <taxon>Tracheophyta</taxon>
        <taxon>Spermatophyta</taxon>
        <taxon>Magnoliopsida</taxon>
        <taxon>eudicotyledons</taxon>
        <taxon>Gunneridae</taxon>
        <taxon>Pentapetalae</taxon>
        <taxon>rosids</taxon>
        <taxon>malvids</taxon>
        <taxon>Sapindales</taxon>
        <taxon>Sapindaceae</taxon>
        <taxon>Hippocastanoideae</taxon>
        <taxon>Acereae</taxon>
        <taxon>Dipteronia</taxon>
    </lineage>
</organism>
<feature type="non-terminal residue" evidence="1">
    <location>
        <position position="54"/>
    </location>
</feature>
<comment type="caution">
    <text evidence="1">The sequence shown here is derived from an EMBL/GenBank/DDBJ whole genome shotgun (WGS) entry which is preliminary data.</text>
</comment>
<dbReference type="AlphaFoldDB" id="A0AAD9U7A7"/>
<gene>
    <name evidence="1" type="ORF">Ddye_016251</name>
</gene>
<protein>
    <submittedName>
        <fullName evidence="1">Uncharacterized protein</fullName>
    </submittedName>
</protein>
<keyword evidence="2" id="KW-1185">Reference proteome</keyword>